<name>A0ABV0G0E3_9BURK</name>
<organism evidence="1 2">
    <name type="scientific">Roseateles paludis</name>
    <dbReference type="NCBI Taxonomy" id="3145238"/>
    <lineage>
        <taxon>Bacteria</taxon>
        <taxon>Pseudomonadati</taxon>
        <taxon>Pseudomonadota</taxon>
        <taxon>Betaproteobacteria</taxon>
        <taxon>Burkholderiales</taxon>
        <taxon>Sphaerotilaceae</taxon>
        <taxon>Roseateles</taxon>
    </lineage>
</organism>
<comment type="caution">
    <text evidence="1">The sequence shown here is derived from an EMBL/GenBank/DDBJ whole genome shotgun (WGS) entry which is preliminary data.</text>
</comment>
<reference evidence="1 2" key="1">
    <citation type="submission" date="2024-05" db="EMBL/GenBank/DDBJ databases">
        <title>Roseateles sp. DJS-2-20 16S ribosomal RNA gene Genome sequencing and assembly.</title>
        <authorList>
            <person name="Woo H."/>
        </authorList>
    </citation>
    <scope>NUCLEOTIDE SEQUENCE [LARGE SCALE GENOMIC DNA]</scope>
    <source>
        <strain evidence="1 2">DJS-2-20</strain>
    </source>
</reference>
<keyword evidence="2" id="KW-1185">Reference proteome</keyword>
<sequence>MSHAQSTLYELCFPPLLRSSPLLRFPCDARGDVQLDALSERAREDYLFARTLVGRDYARPEVRAARDSP</sequence>
<evidence type="ECO:0000313" key="2">
    <source>
        <dbReference type="Proteomes" id="UP001495147"/>
    </source>
</evidence>
<dbReference type="EMBL" id="JBDPZD010000002">
    <property type="protein sequence ID" value="MEO3691196.1"/>
    <property type="molecule type" value="Genomic_DNA"/>
</dbReference>
<proteinExistence type="predicted"/>
<accession>A0ABV0G0E3</accession>
<dbReference type="Proteomes" id="UP001495147">
    <property type="component" value="Unassembled WGS sequence"/>
</dbReference>
<gene>
    <name evidence="1" type="ORF">ABDJ85_06910</name>
</gene>
<dbReference type="RefSeq" id="WP_347704039.1">
    <property type="nucleotide sequence ID" value="NZ_JBDPZD010000002.1"/>
</dbReference>
<protein>
    <submittedName>
        <fullName evidence="1">Uncharacterized protein</fullName>
    </submittedName>
</protein>
<evidence type="ECO:0000313" key="1">
    <source>
        <dbReference type="EMBL" id="MEO3691196.1"/>
    </source>
</evidence>